<feature type="domain" description="Glycosyltransferase 2-like" evidence="2">
    <location>
        <begin position="128"/>
        <end position="318"/>
    </location>
</feature>
<dbReference type="Pfam" id="PF13632">
    <property type="entry name" value="Glyco_trans_2_3"/>
    <property type="match status" value="1"/>
</dbReference>
<dbReference type="InterPro" id="IPR027389">
    <property type="entry name" value="B_mannosylTrfase_Bre-3/Egh"/>
</dbReference>
<dbReference type="SUPFAM" id="SSF53448">
    <property type="entry name" value="Nucleotide-diphospho-sugar transferases"/>
    <property type="match status" value="1"/>
</dbReference>
<evidence type="ECO:0000313" key="4">
    <source>
        <dbReference type="Proteomes" id="UP000011625"/>
    </source>
</evidence>
<dbReference type="GO" id="GO:0019187">
    <property type="term" value="F:beta-1,4-mannosyltransferase activity"/>
    <property type="evidence" value="ECO:0007669"/>
    <property type="project" value="InterPro"/>
</dbReference>
<dbReference type="PANTHER" id="PTHR16779">
    <property type="entry name" value="BETA-1,4-MANNOSYLTRANSFERASE EGH"/>
    <property type="match status" value="1"/>
</dbReference>
<name>M0MU34_9EURY</name>
<dbReference type="AlphaFoldDB" id="M0MU34"/>
<proteinExistence type="predicted"/>
<keyword evidence="1" id="KW-0472">Membrane</keyword>
<dbReference type="PATRIC" id="fig|1227456.3.peg.3728"/>
<protein>
    <recommendedName>
        <fullName evidence="2">Glycosyltransferase 2-like domain-containing protein</fullName>
    </recommendedName>
</protein>
<dbReference type="InterPro" id="IPR001173">
    <property type="entry name" value="Glyco_trans_2-like"/>
</dbReference>
<feature type="transmembrane region" description="Helical" evidence="1">
    <location>
        <begin position="280"/>
        <end position="300"/>
    </location>
</feature>
<evidence type="ECO:0000313" key="3">
    <source>
        <dbReference type="EMBL" id="EMA49247.1"/>
    </source>
</evidence>
<dbReference type="RefSeq" id="WP_005045842.1">
    <property type="nucleotide sequence ID" value="NZ_AOME01000079.1"/>
</dbReference>
<dbReference type="OrthoDB" id="55818at2157"/>
<dbReference type="PANTHER" id="PTHR16779:SF1">
    <property type="entry name" value="BETA-1,4-MANNOSYLTRANSFERASE EGH"/>
    <property type="match status" value="1"/>
</dbReference>
<dbReference type="InterPro" id="IPR029044">
    <property type="entry name" value="Nucleotide-diphossugar_trans"/>
</dbReference>
<keyword evidence="1" id="KW-1133">Transmembrane helix</keyword>
<comment type="caution">
    <text evidence="3">The sequence shown here is derived from an EMBL/GenBank/DDBJ whole genome shotgun (WGS) entry which is preliminary data.</text>
</comment>
<feature type="transmembrane region" description="Helical" evidence="1">
    <location>
        <begin position="6"/>
        <end position="33"/>
    </location>
</feature>
<sequence>MVGQVLAAVPAILSVILWIIVLLAACSIVYWTYLVAFVGRRYEYPDPAYDPADVQVRFLTVDSERIVQESVNALPESITDRHVIAEQPMTIDGATVHVVPEAFKCEAIRKGRALEWARQHLTCEKEFVLFLDEDSIVTDLDGVPDADVVQFRERPRRSQSWLTYLAEVFRLGFQIEQRAFPSLSVPLYAWGGGIAIRAELEGWVGWDRKTMIEDTTFVWSVAADEGIDLDFALARDMFDTQAPPTVRAMIAQRSRWIAGSQAQRGLLSPLYRTLTTVRNIAWAFSPAVPLLTFVPLFIPGTIAFELAFQVLSVAVFTFVLVWSLLGIRYYDESLLVGVALVVLTPIVSLLHSLGALAGLVIPPTDFAVTRKVNPDLVDTTDREIDGD</sequence>
<evidence type="ECO:0000259" key="2">
    <source>
        <dbReference type="Pfam" id="PF13632"/>
    </source>
</evidence>
<accession>M0MU34</accession>
<gene>
    <name evidence="3" type="ORF">C450_18328</name>
</gene>
<keyword evidence="1" id="KW-0812">Transmembrane</keyword>
<evidence type="ECO:0000256" key="1">
    <source>
        <dbReference type="SAM" id="Phobius"/>
    </source>
</evidence>
<organism evidence="3 4">
    <name type="scientific">Halococcus salifodinae DSM 8989</name>
    <dbReference type="NCBI Taxonomy" id="1227456"/>
    <lineage>
        <taxon>Archaea</taxon>
        <taxon>Methanobacteriati</taxon>
        <taxon>Methanobacteriota</taxon>
        <taxon>Stenosarchaea group</taxon>
        <taxon>Halobacteria</taxon>
        <taxon>Halobacteriales</taxon>
        <taxon>Halococcaceae</taxon>
        <taxon>Halococcus</taxon>
    </lineage>
</organism>
<dbReference type="GO" id="GO:0005737">
    <property type="term" value="C:cytoplasm"/>
    <property type="evidence" value="ECO:0007669"/>
    <property type="project" value="TreeGrafter"/>
</dbReference>
<reference evidence="3 4" key="1">
    <citation type="journal article" date="2014" name="PLoS Genet.">
        <title>Phylogenetically driven sequencing of extremely halophilic archaea reveals strategies for static and dynamic osmo-response.</title>
        <authorList>
            <person name="Becker E.A."/>
            <person name="Seitzer P.M."/>
            <person name="Tritt A."/>
            <person name="Larsen D."/>
            <person name="Krusor M."/>
            <person name="Yao A.I."/>
            <person name="Wu D."/>
            <person name="Madern D."/>
            <person name="Eisen J.A."/>
            <person name="Darling A.E."/>
            <person name="Facciotti M.T."/>
        </authorList>
    </citation>
    <scope>NUCLEOTIDE SEQUENCE [LARGE SCALE GENOMIC DNA]</scope>
    <source>
        <strain evidence="3 4">DSM 8989</strain>
    </source>
</reference>
<keyword evidence="4" id="KW-1185">Reference proteome</keyword>
<feature type="transmembrane region" description="Helical" evidence="1">
    <location>
        <begin position="334"/>
        <end position="361"/>
    </location>
</feature>
<dbReference type="Proteomes" id="UP000011625">
    <property type="component" value="Unassembled WGS sequence"/>
</dbReference>
<dbReference type="STRING" id="1227456.C450_18328"/>
<dbReference type="EMBL" id="AOME01000079">
    <property type="protein sequence ID" value="EMA49247.1"/>
    <property type="molecule type" value="Genomic_DNA"/>
</dbReference>
<feature type="transmembrane region" description="Helical" evidence="1">
    <location>
        <begin position="306"/>
        <end position="327"/>
    </location>
</feature>